<gene>
    <name evidence="1" type="ORF">ACHE_70322S</name>
</gene>
<protein>
    <submittedName>
        <fullName evidence="1">Uncharacterized protein</fullName>
    </submittedName>
</protein>
<proteinExistence type="predicted"/>
<keyword evidence="2" id="KW-1185">Reference proteome</keyword>
<dbReference type="InterPro" id="IPR023213">
    <property type="entry name" value="CAT-like_dom_sf"/>
</dbReference>
<evidence type="ECO:0000313" key="2">
    <source>
        <dbReference type="Proteomes" id="UP000637239"/>
    </source>
</evidence>
<dbReference type="RefSeq" id="XP_043140001.1">
    <property type="nucleotide sequence ID" value="XM_043282643.1"/>
</dbReference>
<reference evidence="1" key="2">
    <citation type="submission" date="2021-02" db="EMBL/GenBank/DDBJ databases">
        <title>Aspergillus chevalieri M1 genome sequence.</title>
        <authorList>
            <person name="Kadooka C."/>
            <person name="Mori K."/>
            <person name="Futagami T."/>
        </authorList>
    </citation>
    <scope>NUCLEOTIDE SEQUENCE</scope>
    <source>
        <strain evidence="1">M1</strain>
    </source>
</reference>
<dbReference type="KEGG" id="ache:ACHE_70322S"/>
<sequence length="130" mass="14831">MELAQVPLWKIADIINGRIRHVSAEETYKLGRWIAAQSKKSHVQLNFPCTPASFIATGWHRFPLYSGTDLDVAPIFASPVFMESLFDGMIYFVEPKAKDNGIEAVACMRSSTWEFLDKDEGFINTWDRRS</sequence>
<dbReference type="EMBL" id="AP024422">
    <property type="protein sequence ID" value="BCR91479.1"/>
    <property type="molecule type" value="Genomic_DNA"/>
</dbReference>
<dbReference type="Proteomes" id="UP000637239">
    <property type="component" value="Chromosome 7"/>
</dbReference>
<dbReference type="AlphaFoldDB" id="A0A7R7VWK9"/>
<dbReference type="GeneID" id="66985837"/>
<organism evidence="1 2">
    <name type="scientific">Aspergillus chevalieri</name>
    <name type="common">Eurotium chevalieri</name>
    <dbReference type="NCBI Taxonomy" id="182096"/>
    <lineage>
        <taxon>Eukaryota</taxon>
        <taxon>Fungi</taxon>
        <taxon>Dikarya</taxon>
        <taxon>Ascomycota</taxon>
        <taxon>Pezizomycotina</taxon>
        <taxon>Eurotiomycetes</taxon>
        <taxon>Eurotiomycetidae</taxon>
        <taxon>Eurotiales</taxon>
        <taxon>Aspergillaceae</taxon>
        <taxon>Aspergillus</taxon>
        <taxon>Aspergillus subgen. Aspergillus</taxon>
    </lineage>
</organism>
<name>A0A7R7VWK9_ASPCH</name>
<reference evidence="1" key="1">
    <citation type="submission" date="2021-01" db="EMBL/GenBank/DDBJ databases">
        <authorList>
            <consortium name="Aspergillus chevalieri M1 genome sequencing consortium"/>
            <person name="Kazuki M."/>
            <person name="Futagami T."/>
        </authorList>
    </citation>
    <scope>NUCLEOTIDE SEQUENCE</scope>
    <source>
        <strain evidence="1">M1</strain>
    </source>
</reference>
<evidence type="ECO:0000313" key="1">
    <source>
        <dbReference type="EMBL" id="BCR91479.1"/>
    </source>
</evidence>
<accession>A0A7R7VWK9</accession>
<dbReference type="Gene3D" id="3.30.559.10">
    <property type="entry name" value="Chloramphenicol acetyltransferase-like domain"/>
    <property type="match status" value="1"/>
</dbReference>